<dbReference type="OrthoDB" id="9805455at2"/>
<evidence type="ECO:0000259" key="18">
    <source>
        <dbReference type="PROSITE" id="PS51447"/>
    </source>
</evidence>
<dbReference type="SUPFAM" id="SSF46955">
    <property type="entry name" value="Putative DNA-binding domain"/>
    <property type="match status" value="1"/>
</dbReference>
<evidence type="ECO:0000259" key="19">
    <source>
        <dbReference type="PROSITE" id="PS51483"/>
    </source>
</evidence>
<feature type="domain" description="B5" evidence="19">
    <location>
        <begin position="407"/>
        <end position="483"/>
    </location>
</feature>
<dbReference type="SUPFAM" id="SSF55681">
    <property type="entry name" value="Class II aaRS and biotin synthetases"/>
    <property type="match status" value="1"/>
</dbReference>
<dbReference type="SMART" id="SM00874">
    <property type="entry name" value="B5"/>
    <property type="match status" value="1"/>
</dbReference>
<dbReference type="Gene3D" id="3.30.56.10">
    <property type="match status" value="2"/>
</dbReference>
<keyword evidence="13 15" id="KW-0030">Aminoacyl-tRNA synthetase</keyword>
<dbReference type="GO" id="GO:0005524">
    <property type="term" value="F:ATP binding"/>
    <property type="evidence" value="ECO:0007669"/>
    <property type="project" value="UniProtKB-UniRule"/>
</dbReference>
<dbReference type="HAMAP" id="MF_00283">
    <property type="entry name" value="Phe_tRNA_synth_beta1"/>
    <property type="match status" value="1"/>
</dbReference>
<comment type="catalytic activity">
    <reaction evidence="14 15">
        <text>tRNA(Phe) + L-phenylalanine + ATP = L-phenylalanyl-tRNA(Phe) + AMP + diphosphate + H(+)</text>
        <dbReference type="Rhea" id="RHEA:19413"/>
        <dbReference type="Rhea" id="RHEA-COMP:9668"/>
        <dbReference type="Rhea" id="RHEA-COMP:9699"/>
        <dbReference type="ChEBI" id="CHEBI:15378"/>
        <dbReference type="ChEBI" id="CHEBI:30616"/>
        <dbReference type="ChEBI" id="CHEBI:33019"/>
        <dbReference type="ChEBI" id="CHEBI:58095"/>
        <dbReference type="ChEBI" id="CHEBI:78442"/>
        <dbReference type="ChEBI" id="CHEBI:78531"/>
        <dbReference type="ChEBI" id="CHEBI:456215"/>
        <dbReference type="EC" id="6.1.1.20"/>
    </reaction>
</comment>
<feature type="binding site" evidence="15">
    <location>
        <position position="470"/>
    </location>
    <ligand>
        <name>Mg(2+)</name>
        <dbReference type="ChEBI" id="CHEBI:18420"/>
        <note>shared with alpha subunit</note>
    </ligand>
</feature>
<dbReference type="AlphaFoldDB" id="A0A4Z0D5X2"/>
<dbReference type="PANTHER" id="PTHR10947:SF0">
    <property type="entry name" value="PHENYLALANINE--TRNA LIGASE BETA SUBUNIT"/>
    <property type="match status" value="1"/>
</dbReference>
<evidence type="ECO:0000256" key="9">
    <source>
        <dbReference type="ARBA" id="ARBA00022840"/>
    </source>
</evidence>
<dbReference type="InterPro" id="IPR005146">
    <property type="entry name" value="B3/B4_tRNA-bd"/>
</dbReference>
<comment type="cofactor">
    <cofactor evidence="15">
        <name>Mg(2+)</name>
        <dbReference type="ChEBI" id="CHEBI:18420"/>
    </cofactor>
    <text evidence="15">Binds 2 magnesium ions per tetramer.</text>
</comment>
<keyword evidence="8 15" id="KW-0547">Nucleotide-binding</keyword>
<dbReference type="InterPro" id="IPR004532">
    <property type="entry name" value="Phe-tRNA-ligase_IIc_bsu_bact"/>
</dbReference>
<evidence type="ECO:0000256" key="8">
    <source>
        <dbReference type="ARBA" id="ARBA00022741"/>
    </source>
</evidence>
<dbReference type="Pfam" id="PF17759">
    <property type="entry name" value="tRNA_synthFbeta"/>
    <property type="match status" value="1"/>
</dbReference>
<dbReference type="InterPro" id="IPR036690">
    <property type="entry name" value="Fdx_antiC-bd_sf"/>
</dbReference>
<dbReference type="Proteomes" id="UP000298381">
    <property type="component" value="Unassembled WGS sequence"/>
</dbReference>
<dbReference type="FunFam" id="3.30.70.380:FF:000001">
    <property type="entry name" value="Phenylalanine--tRNA ligase beta subunit"/>
    <property type="match status" value="1"/>
</dbReference>
<dbReference type="NCBIfam" id="NF045760">
    <property type="entry name" value="YtpR"/>
    <property type="match status" value="1"/>
</dbReference>
<dbReference type="InterPro" id="IPR041616">
    <property type="entry name" value="PheRS_beta_core"/>
</dbReference>
<dbReference type="RefSeq" id="WP_135271050.1">
    <property type="nucleotide sequence ID" value="NZ_SRIB01000006.1"/>
</dbReference>
<evidence type="ECO:0000256" key="13">
    <source>
        <dbReference type="ARBA" id="ARBA00023146"/>
    </source>
</evidence>
<dbReference type="InterPro" id="IPR009061">
    <property type="entry name" value="DNA-bd_dom_put_sf"/>
</dbReference>
<dbReference type="InterPro" id="IPR033714">
    <property type="entry name" value="tRNA_bind_bactPheRS"/>
</dbReference>
<dbReference type="GO" id="GO:0000049">
    <property type="term" value="F:tRNA binding"/>
    <property type="evidence" value="ECO:0007669"/>
    <property type="project" value="UniProtKB-UniRule"/>
</dbReference>
<dbReference type="PROSITE" id="PS51483">
    <property type="entry name" value="B5"/>
    <property type="match status" value="1"/>
</dbReference>
<evidence type="ECO:0000256" key="16">
    <source>
        <dbReference type="PROSITE-ProRule" id="PRU00209"/>
    </source>
</evidence>
<evidence type="ECO:0000256" key="2">
    <source>
        <dbReference type="ARBA" id="ARBA00008653"/>
    </source>
</evidence>
<evidence type="ECO:0000256" key="6">
    <source>
        <dbReference type="ARBA" id="ARBA00022598"/>
    </source>
</evidence>
<keyword evidence="12 15" id="KW-0648">Protein biosynthesis</keyword>
<keyword evidence="11 16" id="KW-0694">RNA-binding</keyword>
<dbReference type="SUPFAM" id="SSF54991">
    <property type="entry name" value="Anticodon-binding domain of PheRS"/>
    <property type="match status" value="1"/>
</dbReference>
<dbReference type="Pfam" id="PF03147">
    <property type="entry name" value="FDX-ACB"/>
    <property type="match status" value="1"/>
</dbReference>
<reference evidence="20 21" key="1">
    <citation type="submission" date="2019-03" db="EMBL/GenBank/DDBJ databases">
        <title>Draft genome sequence data and analysis of a Fermenting Bacterium, Soehngenia longevitae strain 1933PT, isolated from petroleum reservoir in Azerbaijan.</title>
        <authorList>
            <person name="Grouzdev D.S."/>
            <person name="Bidzhieva S.K."/>
            <person name="Sokolova D.S."/>
            <person name="Tourova T.P."/>
            <person name="Poltaraus A.B."/>
            <person name="Nazina T.N."/>
        </authorList>
    </citation>
    <scope>NUCLEOTIDE SEQUENCE [LARGE SCALE GENOMIC DNA]</scope>
    <source>
        <strain evidence="20 21">1933P</strain>
    </source>
</reference>
<evidence type="ECO:0000313" key="21">
    <source>
        <dbReference type="Proteomes" id="UP000298381"/>
    </source>
</evidence>
<evidence type="ECO:0000256" key="4">
    <source>
        <dbReference type="ARBA" id="ARBA00022490"/>
    </source>
</evidence>
<dbReference type="CDD" id="cd00769">
    <property type="entry name" value="PheRS_beta_core"/>
    <property type="match status" value="1"/>
</dbReference>
<comment type="subunit">
    <text evidence="3 15">Tetramer of two alpha and two beta subunits.</text>
</comment>
<dbReference type="SUPFAM" id="SSF56037">
    <property type="entry name" value="PheT/TilS domain"/>
    <property type="match status" value="1"/>
</dbReference>
<evidence type="ECO:0000256" key="3">
    <source>
        <dbReference type="ARBA" id="ARBA00011209"/>
    </source>
</evidence>
<organism evidence="20 21">
    <name type="scientific">Soehngenia longivitae</name>
    <dbReference type="NCBI Taxonomy" id="2562294"/>
    <lineage>
        <taxon>Bacteria</taxon>
        <taxon>Bacillati</taxon>
        <taxon>Bacillota</taxon>
        <taxon>Tissierellia</taxon>
        <taxon>Tissierellales</taxon>
        <taxon>Tissierellaceae</taxon>
        <taxon>Soehngenia</taxon>
    </lineage>
</organism>
<dbReference type="SMART" id="SM00873">
    <property type="entry name" value="B3_4"/>
    <property type="match status" value="1"/>
</dbReference>
<dbReference type="Pfam" id="PF01588">
    <property type="entry name" value="tRNA_bind"/>
    <property type="match status" value="1"/>
</dbReference>
<keyword evidence="4 15" id="KW-0963">Cytoplasm</keyword>
<evidence type="ECO:0000256" key="5">
    <source>
        <dbReference type="ARBA" id="ARBA00022555"/>
    </source>
</evidence>
<feature type="domain" description="TRNA-binding" evidence="17">
    <location>
        <begin position="39"/>
        <end position="153"/>
    </location>
</feature>
<feature type="binding site" evidence="15">
    <location>
        <position position="467"/>
    </location>
    <ligand>
        <name>Mg(2+)</name>
        <dbReference type="ChEBI" id="CHEBI:18420"/>
        <note>shared with alpha subunit</note>
    </ligand>
</feature>
<dbReference type="SMART" id="SM00896">
    <property type="entry name" value="FDX-ACB"/>
    <property type="match status" value="1"/>
</dbReference>
<dbReference type="GO" id="GO:0140096">
    <property type="term" value="F:catalytic activity, acting on a protein"/>
    <property type="evidence" value="ECO:0007669"/>
    <property type="project" value="UniProtKB-ARBA"/>
</dbReference>
<dbReference type="InterPro" id="IPR045864">
    <property type="entry name" value="aa-tRNA-synth_II/BPL/LPL"/>
</dbReference>
<feature type="domain" description="FDX-ACB" evidence="18">
    <location>
        <begin position="703"/>
        <end position="796"/>
    </location>
</feature>
<comment type="subcellular location">
    <subcellularLocation>
        <location evidence="1 15">Cytoplasm</location>
    </subcellularLocation>
</comment>
<dbReference type="Gene3D" id="2.40.50.140">
    <property type="entry name" value="Nucleic acid-binding proteins"/>
    <property type="match status" value="1"/>
</dbReference>
<dbReference type="InterPro" id="IPR012340">
    <property type="entry name" value="NA-bd_OB-fold"/>
</dbReference>
<keyword evidence="7 15" id="KW-0479">Metal-binding</keyword>
<keyword evidence="10 15" id="KW-0460">Magnesium</keyword>
<sequence>MLLPIKWLKKYVDIELSSKEIADGLTYSGSHVESIIKPNKGISGVVVGKIEKIDEHPNADKLRICKVNLGKEVLTIVTGAQNVSVEDLVPVAKVGARLPNGKEISEADFRGVVSQGMLCSLRELGYEDNVIPKEAKDGIFIINDDVELGLDIVKALSLDDEVIEFEITPNRPDCLSIYGMARESAATFNVDLKDIDIQINNQVDDIKDLINGIDVATQKCHRYYAKAIKDVEIKPSPLWLKTSLMNSGVRPINNIVDVTNYVMLELGQPLHAFDIDKIDGRKIVIRQATDHEKLTTLDGVERVLTREDIVIADEYKAIGIAGVMGGSNTEITQSTKLVVLEGANFEPKNVRLTAKRLGLRTEASTRFEKGIDENLCKFAVDRACQLIELIGAGKILNGNYDIMKFIPEKTNIKLRMSRIEKLLGAKIEKAEVINYLNRLKFETSFLDEDILNVVVPTFRRDVKVEADLIEEVGRLYGFHNIEAKPLFGKLTRGGRPEDKELQNYIKDILWGLGFNEAMTYSFISPRAFDKLNLPSNHEFRNYIRLMNPLGEDYSVMRTTLTPNMLDLLNKNNNRGIESMRVYEIGNVFLPNSSRDSLPEEKAMICIGMYGDKDFYFLKDVIEILLERLGIKDIEYIRESNNPIYHPGRTAKMIKNSKSLGVFGEIHPDIMKNYDFDKRVYIAELDFNCLFEFINLDRKYTELPRYPSIVRDIAIVVDEDITVGDIEEVINSNGRELIESIELFDIYRGNQIDSGKKSLAFSIRYRSSEKTLKDEEVNQIQKKIIDDLREKFQARLRS</sequence>
<dbReference type="EC" id="6.1.1.20" evidence="15"/>
<evidence type="ECO:0000256" key="11">
    <source>
        <dbReference type="ARBA" id="ARBA00022884"/>
    </source>
</evidence>
<dbReference type="InterPro" id="IPR045060">
    <property type="entry name" value="Phe-tRNA-ligase_IIc_bsu"/>
</dbReference>
<evidence type="ECO:0000313" key="20">
    <source>
        <dbReference type="EMBL" id="TFZ40277.1"/>
    </source>
</evidence>
<dbReference type="GO" id="GO:0009328">
    <property type="term" value="C:phenylalanine-tRNA ligase complex"/>
    <property type="evidence" value="ECO:0007669"/>
    <property type="project" value="TreeGrafter"/>
</dbReference>
<dbReference type="InterPro" id="IPR005147">
    <property type="entry name" value="tRNA_synthase_B5-dom"/>
</dbReference>
<feature type="binding site" evidence="15">
    <location>
        <position position="471"/>
    </location>
    <ligand>
        <name>Mg(2+)</name>
        <dbReference type="ChEBI" id="CHEBI:18420"/>
        <note>shared with alpha subunit</note>
    </ligand>
</feature>
<dbReference type="PROSITE" id="PS51447">
    <property type="entry name" value="FDX_ACB"/>
    <property type="match status" value="1"/>
</dbReference>
<dbReference type="Pfam" id="PF03483">
    <property type="entry name" value="B3_4"/>
    <property type="match status" value="1"/>
</dbReference>
<dbReference type="Gene3D" id="3.30.930.10">
    <property type="entry name" value="Bira Bifunctional Protein, Domain 2"/>
    <property type="match status" value="1"/>
</dbReference>
<dbReference type="FunFam" id="3.50.40.10:FF:000001">
    <property type="entry name" value="Phenylalanine--tRNA ligase beta subunit"/>
    <property type="match status" value="1"/>
</dbReference>
<protein>
    <recommendedName>
        <fullName evidence="15">Phenylalanine--tRNA ligase beta subunit</fullName>
        <ecNumber evidence="15">6.1.1.20</ecNumber>
    </recommendedName>
    <alternativeName>
        <fullName evidence="15">Phenylalanyl-tRNA synthetase beta subunit</fullName>
        <shortName evidence="15">PheRS</shortName>
    </alternativeName>
</protein>
<dbReference type="InterPro" id="IPR002547">
    <property type="entry name" value="tRNA-bd_dom"/>
</dbReference>
<feature type="binding site" evidence="15">
    <location>
        <position position="461"/>
    </location>
    <ligand>
        <name>Mg(2+)</name>
        <dbReference type="ChEBI" id="CHEBI:18420"/>
        <note>shared with alpha subunit</note>
    </ligand>
</feature>
<dbReference type="InterPro" id="IPR020825">
    <property type="entry name" value="Phe-tRNA_synthase-like_B3/B4"/>
</dbReference>
<dbReference type="NCBIfam" id="TIGR00472">
    <property type="entry name" value="pheT_bact"/>
    <property type="match status" value="1"/>
</dbReference>
<dbReference type="PANTHER" id="PTHR10947">
    <property type="entry name" value="PHENYLALANYL-TRNA SYNTHETASE BETA CHAIN AND LEUCINE-RICH REPEAT-CONTAINING PROTEIN 47"/>
    <property type="match status" value="1"/>
</dbReference>
<dbReference type="Gene3D" id="3.30.70.380">
    <property type="entry name" value="Ferrodoxin-fold anticodon-binding domain"/>
    <property type="match status" value="1"/>
</dbReference>
<evidence type="ECO:0000256" key="15">
    <source>
        <dbReference type="HAMAP-Rule" id="MF_00283"/>
    </source>
</evidence>
<proteinExistence type="inferred from homology"/>
<comment type="caution">
    <text evidence="20">The sequence shown here is derived from an EMBL/GenBank/DDBJ whole genome shotgun (WGS) entry which is preliminary data.</text>
</comment>
<dbReference type="GO" id="GO:0004826">
    <property type="term" value="F:phenylalanine-tRNA ligase activity"/>
    <property type="evidence" value="ECO:0007669"/>
    <property type="project" value="UniProtKB-UniRule"/>
</dbReference>
<accession>A0A4Z0D5X2</accession>
<keyword evidence="9 15" id="KW-0067">ATP-binding</keyword>
<keyword evidence="5 16" id="KW-0820">tRNA-binding</keyword>
<evidence type="ECO:0000256" key="12">
    <source>
        <dbReference type="ARBA" id="ARBA00022917"/>
    </source>
</evidence>
<dbReference type="EMBL" id="SRIB01000006">
    <property type="protein sequence ID" value="TFZ40277.1"/>
    <property type="molecule type" value="Genomic_DNA"/>
</dbReference>
<dbReference type="InterPro" id="IPR005121">
    <property type="entry name" value="Fdx_antiC-bd"/>
</dbReference>
<dbReference type="GO" id="GO:0006432">
    <property type="term" value="P:phenylalanyl-tRNA aminoacylation"/>
    <property type="evidence" value="ECO:0007669"/>
    <property type="project" value="UniProtKB-UniRule"/>
</dbReference>
<evidence type="ECO:0000259" key="17">
    <source>
        <dbReference type="PROSITE" id="PS50886"/>
    </source>
</evidence>
<dbReference type="SUPFAM" id="SSF50249">
    <property type="entry name" value="Nucleic acid-binding proteins"/>
    <property type="match status" value="1"/>
</dbReference>
<gene>
    <name evidence="15" type="primary">pheT</name>
    <name evidence="20" type="ORF">E4100_05550</name>
</gene>
<evidence type="ECO:0000256" key="10">
    <source>
        <dbReference type="ARBA" id="ARBA00022842"/>
    </source>
</evidence>
<dbReference type="FunFam" id="2.40.50.140:FF:000045">
    <property type="entry name" value="Phenylalanine--tRNA ligase beta subunit"/>
    <property type="match status" value="1"/>
</dbReference>
<dbReference type="PROSITE" id="PS50886">
    <property type="entry name" value="TRBD"/>
    <property type="match status" value="1"/>
</dbReference>
<keyword evidence="21" id="KW-1185">Reference proteome</keyword>
<comment type="similarity">
    <text evidence="2 15">Belongs to the phenylalanyl-tRNA synthetase beta subunit family. Type 1 subfamily.</text>
</comment>
<name>A0A4Z0D5X2_9FIRM</name>
<evidence type="ECO:0000256" key="14">
    <source>
        <dbReference type="ARBA" id="ARBA00049255"/>
    </source>
</evidence>
<dbReference type="GO" id="GO:0000287">
    <property type="term" value="F:magnesium ion binding"/>
    <property type="evidence" value="ECO:0007669"/>
    <property type="project" value="UniProtKB-UniRule"/>
</dbReference>
<keyword evidence="6 15" id="KW-0436">Ligase</keyword>
<dbReference type="Gene3D" id="3.50.40.10">
    <property type="entry name" value="Phenylalanyl-trna Synthetase, Chain B, domain 3"/>
    <property type="match status" value="1"/>
</dbReference>
<evidence type="ECO:0000256" key="7">
    <source>
        <dbReference type="ARBA" id="ARBA00022723"/>
    </source>
</evidence>
<dbReference type="Pfam" id="PF03484">
    <property type="entry name" value="B5"/>
    <property type="match status" value="1"/>
</dbReference>
<dbReference type="GO" id="GO:0016740">
    <property type="term" value="F:transferase activity"/>
    <property type="evidence" value="ECO:0007669"/>
    <property type="project" value="UniProtKB-ARBA"/>
</dbReference>
<evidence type="ECO:0000256" key="1">
    <source>
        <dbReference type="ARBA" id="ARBA00004496"/>
    </source>
</evidence>
<dbReference type="CDD" id="cd02796">
    <property type="entry name" value="tRNA_bind_bactPheRS"/>
    <property type="match status" value="1"/>
</dbReference>